<accession>A0A1H1RCS7</accession>
<feature type="signal peptide" evidence="1">
    <location>
        <begin position="1"/>
        <end position="20"/>
    </location>
</feature>
<keyword evidence="3" id="KW-1185">Reference proteome</keyword>
<gene>
    <name evidence="2" type="ORF">SAMN05444158_1738</name>
</gene>
<name>A0A1H1RCS7_9BRAD</name>
<organism evidence="2 3">
    <name type="scientific">Bradyrhizobium canariense</name>
    <dbReference type="NCBI Taxonomy" id="255045"/>
    <lineage>
        <taxon>Bacteria</taxon>
        <taxon>Pseudomonadati</taxon>
        <taxon>Pseudomonadota</taxon>
        <taxon>Alphaproteobacteria</taxon>
        <taxon>Hyphomicrobiales</taxon>
        <taxon>Nitrobacteraceae</taxon>
        <taxon>Bradyrhizobium</taxon>
    </lineage>
</organism>
<protein>
    <submittedName>
        <fullName evidence="2">Uncharacterized protein</fullName>
    </submittedName>
</protein>
<proteinExistence type="predicted"/>
<evidence type="ECO:0000313" key="3">
    <source>
        <dbReference type="Proteomes" id="UP000243904"/>
    </source>
</evidence>
<dbReference type="AlphaFoldDB" id="A0A1H1RCS7"/>
<reference evidence="3" key="1">
    <citation type="submission" date="2016-10" db="EMBL/GenBank/DDBJ databases">
        <authorList>
            <person name="Varghese N."/>
            <person name="Submissions S."/>
        </authorList>
    </citation>
    <scope>NUCLEOTIDE SEQUENCE [LARGE SCALE GENOMIC DNA]</scope>
    <source>
        <strain evidence="3">GAS369</strain>
    </source>
</reference>
<evidence type="ECO:0000256" key="1">
    <source>
        <dbReference type="SAM" id="SignalP"/>
    </source>
</evidence>
<keyword evidence="1" id="KW-0732">Signal</keyword>
<sequence>MRALSYIIALVLLLTGPSLAGSADGDLPGAGTFTYNGSPILTPAPTVVAALGH</sequence>
<evidence type="ECO:0000313" key="2">
    <source>
        <dbReference type="EMBL" id="SDS33521.1"/>
    </source>
</evidence>
<dbReference type="EMBL" id="LT629750">
    <property type="protein sequence ID" value="SDS33521.1"/>
    <property type="molecule type" value="Genomic_DNA"/>
</dbReference>
<dbReference type="Proteomes" id="UP000243904">
    <property type="component" value="Chromosome I"/>
</dbReference>
<feature type="chain" id="PRO_5009258691" evidence="1">
    <location>
        <begin position="21"/>
        <end position="53"/>
    </location>
</feature>